<organism evidence="1 2">
    <name type="scientific">Pseudonocardia abyssalis</name>
    <dbReference type="NCBI Taxonomy" id="2792008"/>
    <lineage>
        <taxon>Bacteria</taxon>
        <taxon>Bacillati</taxon>
        <taxon>Actinomycetota</taxon>
        <taxon>Actinomycetes</taxon>
        <taxon>Pseudonocardiales</taxon>
        <taxon>Pseudonocardiaceae</taxon>
        <taxon>Pseudonocardia</taxon>
    </lineage>
</organism>
<dbReference type="Proteomes" id="UP000694287">
    <property type="component" value="Unassembled WGS sequence"/>
</dbReference>
<accession>A0ABS6ULU9</accession>
<protein>
    <submittedName>
        <fullName evidence="1">Uncharacterized protein</fullName>
    </submittedName>
</protein>
<gene>
    <name evidence="1" type="ORF">I4I81_02725</name>
</gene>
<evidence type="ECO:0000313" key="2">
    <source>
        <dbReference type="Proteomes" id="UP000694287"/>
    </source>
</evidence>
<comment type="caution">
    <text evidence="1">The sequence shown here is derived from an EMBL/GenBank/DDBJ whole genome shotgun (WGS) entry which is preliminary data.</text>
</comment>
<sequence length="106" mass="11388">MAFIPWIIQPGPGPNGRGSIALPLDPVGASALLPRDSAAWVRIAVHAEPVTVLRLACHGTSHAEYEPGKLDAGEDHAWEIQEGAYQVEIDYECDAPFAVLISTWEG</sequence>
<name>A0ABS6ULU9_9PSEU</name>
<evidence type="ECO:0000313" key="1">
    <source>
        <dbReference type="EMBL" id="MBW0133172.1"/>
    </source>
</evidence>
<reference evidence="1 2" key="1">
    <citation type="submission" date="2020-11" db="EMBL/GenBank/DDBJ databases">
        <title>Pseudonocardia abyssalis sp. nov. and Pseudonocardia oceani sp. nov., description and phylogenomic analysis of two novel actinomycetes isolated from the deep Southern Ocean.</title>
        <authorList>
            <person name="Parra J."/>
        </authorList>
    </citation>
    <scope>NUCLEOTIDE SEQUENCE [LARGE SCALE GENOMIC DNA]</scope>
    <source>
        <strain evidence="1 2">KRD-168</strain>
    </source>
</reference>
<dbReference type="RefSeq" id="WP_218602047.1">
    <property type="nucleotide sequence ID" value="NZ_JADQDJ010000045.1"/>
</dbReference>
<dbReference type="EMBL" id="JADQDK010000001">
    <property type="protein sequence ID" value="MBW0133172.1"/>
    <property type="molecule type" value="Genomic_DNA"/>
</dbReference>
<proteinExistence type="predicted"/>
<keyword evidence="2" id="KW-1185">Reference proteome</keyword>